<dbReference type="EMBL" id="UINC01035583">
    <property type="protein sequence ID" value="SVB28215.1"/>
    <property type="molecule type" value="Genomic_DNA"/>
</dbReference>
<name>A0A382CQ50_9ZZZZ</name>
<protein>
    <submittedName>
        <fullName evidence="1">Uncharacterized protein</fullName>
    </submittedName>
</protein>
<gene>
    <name evidence="1" type="ORF">METZ01_LOCUS181069</name>
</gene>
<accession>A0A382CQ50</accession>
<evidence type="ECO:0000313" key="1">
    <source>
        <dbReference type="EMBL" id="SVB28215.1"/>
    </source>
</evidence>
<dbReference type="AlphaFoldDB" id="A0A382CQ50"/>
<reference evidence="1" key="1">
    <citation type="submission" date="2018-05" db="EMBL/GenBank/DDBJ databases">
        <authorList>
            <person name="Lanie J.A."/>
            <person name="Ng W.-L."/>
            <person name="Kazmierczak K.M."/>
            <person name="Andrzejewski T.M."/>
            <person name="Davidsen T.M."/>
            <person name="Wayne K.J."/>
            <person name="Tettelin H."/>
            <person name="Glass J.I."/>
            <person name="Rusch D."/>
            <person name="Podicherti R."/>
            <person name="Tsui H.-C.T."/>
            <person name="Winkler M.E."/>
        </authorList>
    </citation>
    <scope>NUCLEOTIDE SEQUENCE</scope>
</reference>
<organism evidence="1">
    <name type="scientific">marine metagenome</name>
    <dbReference type="NCBI Taxonomy" id="408172"/>
    <lineage>
        <taxon>unclassified sequences</taxon>
        <taxon>metagenomes</taxon>
        <taxon>ecological metagenomes</taxon>
    </lineage>
</organism>
<proteinExistence type="predicted"/>
<sequence>MDDKSLQTDLQYYGISPWEIEVLYGILNDKFTVVQEETEQTDPNFVSVIIITIPVQFSEEFFKWFEFKRWEKIKSIIKEMKRRRGSGNAIKIEIIFTGEPSIRFIIDLHEKHFFNNATEKIDNIVELLQYHLSGNDTPENVSEVVYKFDTDPGRWKLNMIIADDKKFISTEKGWKIFT</sequence>